<proteinExistence type="inferred from homology"/>
<gene>
    <name evidence="9" type="ordered locus">A2cp1_0466</name>
</gene>
<evidence type="ECO:0000256" key="2">
    <source>
        <dbReference type="ARBA" id="ARBA00005262"/>
    </source>
</evidence>
<feature type="transmembrane region" description="Helical" evidence="8">
    <location>
        <begin position="46"/>
        <end position="69"/>
    </location>
</feature>
<evidence type="ECO:0000256" key="3">
    <source>
        <dbReference type="ARBA" id="ARBA00022475"/>
    </source>
</evidence>
<feature type="transmembrane region" description="Helical" evidence="8">
    <location>
        <begin position="147"/>
        <end position="167"/>
    </location>
</feature>
<feature type="transmembrane region" description="Helical" evidence="8">
    <location>
        <begin position="179"/>
        <end position="212"/>
    </location>
</feature>
<feature type="transmembrane region" description="Helical" evidence="8">
    <location>
        <begin position="262"/>
        <end position="282"/>
    </location>
</feature>
<reference evidence="9" key="1">
    <citation type="submission" date="2009-01" db="EMBL/GenBank/DDBJ databases">
        <title>Complete sequence of Anaeromyxobacter dehalogenans 2CP-1.</title>
        <authorList>
            <consortium name="US DOE Joint Genome Institute"/>
            <person name="Lucas S."/>
            <person name="Copeland A."/>
            <person name="Lapidus A."/>
            <person name="Glavina del Rio T."/>
            <person name="Dalin E."/>
            <person name="Tice H."/>
            <person name="Bruce D."/>
            <person name="Goodwin L."/>
            <person name="Pitluck S."/>
            <person name="Saunders E."/>
            <person name="Brettin T."/>
            <person name="Detter J.C."/>
            <person name="Han C."/>
            <person name="Larimer F."/>
            <person name="Land M."/>
            <person name="Hauser L."/>
            <person name="Kyrpides N."/>
            <person name="Ovchinnikova G."/>
            <person name="Beliaev A.S."/>
            <person name="Richardson P."/>
        </authorList>
    </citation>
    <scope>NUCLEOTIDE SEQUENCE</scope>
    <source>
        <strain evidence="9">2CP-1</strain>
    </source>
</reference>
<dbReference type="InterPro" id="IPR052518">
    <property type="entry name" value="CHR_Transporter"/>
</dbReference>
<evidence type="ECO:0000256" key="5">
    <source>
        <dbReference type="ARBA" id="ARBA00022989"/>
    </source>
</evidence>
<dbReference type="EMBL" id="CP001359">
    <property type="protein sequence ID" value="ACL63823.1"/>
    <property type="molecule type" value="Genomic_DNA"/>
</dbReference>
<feature type="transmembrane region" description="Helical" evidence="8">
    <location>
        <begin position="317"/>
        <end position="339"/>
    </location>
</feature>
<organism evidence="9 10">
    <name type="scientific">Anaeromyxobacter dehalogenans (strain ATCC BAA-258 / DSM 21875 / 2CP-1)</name>
    <dbReference type="NCBI Taxonomy" id="455488"/>
    <lineage>
        <taxon>Bacteria</taxon>
        <taxon>Pseudomonadati</taxon>
        <taxon>Myxococcota</taxon>
        <taxon>Myxococcia</taxon>
        <taxon>Myxococcales</taxon>
        <taxon>Cystobacterineae</taxon>
        <taxon>Anaeromyxobacteraceae</taxon>
        <taxon>Anaeromyxobacter</taxon>
    </lineage>
</organism>
<dbReference type="PANTHER" id="PTHR43663">
    <property type="entry name" value="CHROMATE TRANSPORT PROTEIN-RELATED"/>
    <property type="match status" value="1"/>
</dbReference>
<keyword evidence="10" id="KW-1185">Reference proteome</keyword>
<name>B8JB12_ANAD2</name>
<dbReference type="GO" id="GO:0015109">
    <property type="term" value="F:chromate transmembrane transporter activity"/>
    <property type="evidence" value="ECO:0007669"/>
    <property type="project" value="InterPro"/>
</dbReference>
<dbReference type="PIRSF" id="PIRSF004810">
    <property type="entry name" value="ChrA"/>
    <property type="match status" value="1"/>
</dbReference>
<dbReference type="GO" id="GO:0005886">
    <property type="term" value="C:plasma membrane"/>
    <property type="evidence" value="ECO:0007669"/>
    <property type="project" value="UniProtKB-SubCell"/>
</dbReference>
<dbReference type="KEGG" id="acp:A2cp1_0466"/>
<feature type="transmembrane region" description="Helical" evidence="8">
    <location>
        <begin position="345"/>
        <end position="367"/>
    </location>
</feature>
<keyword evidence="6 8" id="KW-0472">Membrane</keyword>
<dbReference type="Proteomes" id="UP000007089">
    <property type="component" value="Chromosome"/>
</dbReference>
<feature type="transmembrane region" description="Helical" evidence="8">
    <location>
        <begin position="114"/>
        <end position="135"/>
    </location>
</feature>
<feature type="region of interest" description="Disordered" evidence="7">
    <location>
        <begin position="1"/>
        <end position="36"/>
    </location>
</feature>
<comment type="similarity">
    <text evidence="2">Belongs to the chromate ion transporter (CHR) (TC 2.A.51) family.</text>
</comment>
<dbReference type="HOGENOM" id="CLU_018106_0_0_7"/>
<sequence>MRGGGNPGGGGRVGPGVGAHATPPPGAAPATLSRRPRPTLPALARASAWLGLTGFGGGLSVLGTMHDLLVERRRWLTDREFTVTATVSQMLPGGAAANALAYTGLRFHGPAGAVAAYAAFIAPGAIGVTALAALYVRLGVTPTAAPLLAGLNAAVVGIVASITLQMLRAAVQRPWQMGVAAATLLFSLGAAASAGEMAALGIGAGLVLDLGVKRMRLARFQRRARRPPPPVALPDEGMPLPAPERDDDPPATPADAPPRLPALALLSVPALGALGAMALLFLRAGLGAYGGGFAIIPHLQASVLAEHWIGPRQFADAVAIGKLTPGPVLLMATFIGYLVHGIAGAAVATAAVFAGPLALVLAVGAWLARVRSRRPVRAALRGLTPAVVGLMAAAALALGRSLEGRVELAIAAASLLTLVRFRVNPVLVMALGGGVRLALSLAGL</sequence>
<evidence type="ECO:0000313" key="9">
    <source>
        <dbReference type="EMBL" id="ACL63823.1"/>
    </source>
</evidence>
<evidence type="ECO:0000313" key="10">
    <source>
        <dbReference type="Proteomes" id="UP000007089"/>
    </source>
</evidence>
<dbReference type="InterPro" id="IPR003370">
    <property type="entry name" value="Chromate_transpt"/>
</dbReference>
<evidence type="ECO:0000256" key="8">
    <source>
        <dbReference type="SAM" id="Phobius"/>
    </source>
</evidence>
<comment type="subcellular location">
    <subcellularLocation>
        <location evidence="1">Cell membrane</location>
        <topology evidence="1">Multi-pass membrane protein</topology>
    </subcellularLocation>
</comment>
<dbReference type="Pfam" id="PF02417">
    <property type="entry name" value="Chromate_transp"/>
    <property type="match status" value="2"/>
</dbReference>
<feature type="transmembrane region" description="Helical" evidence="8">
    <location>
        <begin position="379"/>
        <end position="399"/>
    </location>
</feature>
<accession>B8JB12</accession>
<feature type="region of interest" description="Disordered" evidence="7">
    <location>
        <begin position="226"/>
        <end position="256"/>
    </location>
</feature>
<dbReference type="AlphaFoldDB" id="B8JB12"/>
<dbReference type="InterPro" id="IPR014047">
    <property type="entry name" value="Chr_Tranpt_l_chain"/>
</dbReference>
<keyword evidence="3" id="KW-1003">Cell membrane</keyword>
<protein>
    <submittedName>
        <fullName evidence="9">Chromate transporter, chromate ion transporter (CHR) family</fullName>
    </submittedName>
</protein>
<evidence type="ECO:0000256" key="6">
    <source>
        <dbReference type="ARBA" id="ARBA00023136"/>
    </source>
</evidence>
<evidence type="ECO:0000256" key="1">
    <source>
        <dbReference type="ARBA" id="ARBA00004651"/>
    </source>
</evidence>
<evidence type="ECO:0000256" key="4">
    <source>
        <dbReference type="ARBA" id="ARBA00022692"/>
    </source>
</evidence>
<keyword evidence="5 8" id="KW-1133">Transmembrane helix</keyword>
<evidence type="ECO:0000256" key="7">
    <source>
        <dbReference type="SAM" id="MobiDB-lite"/>
    </source>
</evidence>
<feature type="transmembrane region" description="Helical" evidence="8">
    <location>
        <begin position="419"/>
        <end position="439"/>
    </location>
</feature>
<keyword evidence="4 8" id="KW-0812">Transmembrane</keyword>
<dbReference type="PANTHER" id="PTHR43663:SF1">
    <property type="entry name" value="CHROMATE TRANSPORTER"/>
    <property type="match status" value="1"/>
</dbReference>
<feature type="compositionally biased region" description="Gly residues" evidence="7">
    <location>
        <begin position="1"/>
        <end position="17"/>
    </location>
</feature>